<dbReference type="HOGENOM" id="CLU_035272_5_0_2"/>
<evidence type="ECO:0000313" key="9">
    <source>
        <dbReference type="EMBL" id="AIC14220.1"/>
    </source>
</evidence>
<keyword evidence="1 7" id="KW-0963">Cytoplasm</keyword>
<dbReference type="GO" id="GO:0004595">
    <property type="term" value="F:pantetheine-phosphate adenylyltransferase activity"/>
    <property type="evidence" value="ECO:0007669"/>
    <property type="project" value="UniProtKB-UniRule"/>
</dbReference>
<dbReference type="EC" id="2.7.7.3" evidence="7"/>
<dbReference type="NCBIfam" id="TIGR00125">
    <property type="entry name" value="cyt_tran_rel"/>
    <property type="match status" value="1"/>
</dbReference>
<dbReference type="OrthoDB" id="53228at2157"/>
<dbReference type="GO" id="GO:0005524">
    <property type="term" value="F:ATP binding"/>
    <property type="evidence" value="ECO:0007669"/>
    <property type="project" value="UniProtKB-KW"/>
</dbReference>
<evidence type="ECO:0000259" key="8">
    <source>
        <dbReference type="Pfam" id="PF01467"/>
    </source>
</evidence>
<evidence type="ECO:0000256" key="6">
    <source>
        <dbReference type="ARBA" id="ARBA00022993"/>
    </source>
</evidence>
<dbReference type="Gene3D" id="3.40.50.620">
    <property type="entry name" value="HUPs"/>
    <property type="match status" value="1"/>
</dbReference>
<evidence type="ECO:0000256" key="3">
    <source>
        <dbReference type="ARBA" id="ARBA00022695"/>
    </source>
</evidence>
<dbReference type="KEGG" id="nvn:NVIE_000370"/>
<dbReference type="STRING" id="926571.NVIE_000370"/>
<dbReference type="PANTHER" id="PTHR43793:SF1">
    <property type="entry name" value="FAD SYNTHASE"/>
    <property type="match status" value="1"/>
</dbReference>
<dbReference type="GO" id="GO:0015937">
    <property type="term" value="P:coenzyme A biosynthetic process"/>
    <property type="evidence" value="ECO:0007669"/>
    <property type="project" value="UniProtKB-UniRule"/>
</dbReference>
<dbReference type="HAMAP" id="MF_00647">
    <property type="entry name" value="PPAT_arch"/>
    <property type="match status" value="1"/>
</dbReference>
<proteinExistence type="inferred from homology"/>
<keyword evidence="2 7" id="KW-0808">Transferase</keyword>
<keyword evidence="3 7" id="KW-0548">Nucleotidyltransferase</keyword>
<keyword evidence="10" id="KW-1185">Reference proteome</keyword>
<evidence type="ECO:0000256" key="2">
    <source>
        <dbReference type="ARBA" id="ARBA00022679"/>
    </source>
</evidence>
<accession>A0A060HFR0</accession>
<sequence length="156" mass="16990">MKRFRVVATGGTFDEIHAGHIALLSKAFEVGEKVIIGVTSDEFVKGRKKINHDFSRRVSSLKEMIRKEFGDNVSYEIAKLDSEFGPAVTTGDVGALVASAETQEKGTRLNEIRKKNGLAPAQVIAVPLIKAEDGKPISSTRIRAGEIDRNGRLLKA</sequence>
<dbReference type="SUPFAM" id="SSF52374">
    <property type="entry name" value="Nucleotidylyl transferase"/>
    <property type="match status" value="1"/>
</dbReference>
<dbReference type="InterPro" id="IPR004821">
    <property type="entry name" value="Cyt_trans-like"/>
</dbReference>
<gene>
    <name evidence="7 9" type="primary">coaD</name>
    <name evidence="9" type="ORF">NVIE_000370</name>
</gene>
<keyword evidence="6 7" id="KW-0173">Coenzyme A biosynthesis</keyword>
<comment type="function">
    <text evidence="7">Reversibly transfers an adenylyl group from ATP to 4'-phosphopantetheine, yielding dephospho-CoA (dPCoA) and pyrophosphate.</text>
</comment>
<protein>
    <recommendedName>
        <fullName evidence="7">Phosphopantetheine adenylyltransferase</fullName>
        <ecNumber evidence="7">2.7.7.3</ecNumber>
    </recommendedName>
    <alternativeName>
        <fullName evidence="7">Dephospho-CoA pyrophosphorylase</fullName>
    </alternativeName>
    <alternativeName>
        <fullName evidence="7">Pantetheine-phosphate adenylyltransferase</fullName>
        <shortName evidence="7">PPAT</shortName>
    </alternativeName>
</protein>
<dbReference type="InterPro" id="IPR050385">
    <property type="entry name" value="Archaeal_FAD_synthase"/>
</dbReference>
<dbReference type="InterPro" id="IPR023540">
    <property type="entry name" value="PPAT_arch"/>
</dbReference>
<dbReference type="UniPathway" id="UPA00241"/>
<evidence type="ECO:0000256" key="7">
    <source>
        <dbReference type="HAMAP-Rule" id="MF_00647"/>
    </source>
</evidence>
<keyword evidence="5 7" id="KW-0067">ATP-binding</keyword>
<comment type="catalytic activity">
    <reaction evidence="7">
        <text>(R)-4'-phosphopantetheine + ATP + H(+) = 3'-dephospho-CoA + diphosphate</text>
        <dbReference type="Rhea" id="RHEA:19801"/>
        <dbReference type="ChEBI" id="CHEBI:15378"/>
        <dbReference type="ChEBI" id="CHEBI:30616"/>
        <dbReference type="ChEBI" id="CHEBI:33019"/>
        <dbReference type="ChEBI" id="CHEBI:57328"/>
        <dbReference type="ChEBI" id="CHEBI:61723"/>
        <dbReference type="EC" id="2.7.7.3"/>
    </reaction>
</comment>
<dbReference type="InterPro" id="IPR014729">
    <property type="entry name" value="Rossmann-like_a/b/a_fold"/>
</dbReference>
<evidence type="ECO:0000256" key="5">
    <source>
        <dbReference type="ARBA" id="ARBA00022840"/>
    </source>
</evidence>
<dbReference type="AlphaFoldDB" id="A0A060HFR0"/>
<comment type="pathway">
    <text evidence="7">Cofactor biosynthesis; coenzyme A biosynthesis.</text>
</comment>
<dbReference type="GO" id="GO:0005737">
    <property type="term" value="C:cytoplasm"/>
    <property type="evidence" value="ECO:0007669"/>
    <property type="project" value="UniProtKB-SubCell"/>
</dbReference>
<dbReference type="NCBIfam" id="NF001985">
    <property type="entry name" value="PRK00777.1"/>
    <property type="match status" value="1"/>
</dbReference>
<keyword evidence="4 7" id="KW-0547">Nucleotide-binding</keyword>
<name>A0A060HFR0_9ARCH</name>
<organism evidence="9 10">
    <name type="scientific">Nitrososphaera viennensis EN76</name>
    <dbReference type="NCBI Taxonomy" id="926571"/>
    <lineage>
        <taxon>Archaea</taxon>
        <taxon>Nitrososphaerota</taxon>
        <taxon>Nitrososphaeria</taxon>
        <taxon>Nitrososphaerales</taxon>
        <taxon>Nitrososphaeraceae</taxon>
        <taxon>Nitrososphaera</taxon>
    </lineage>
</organism>
<comment type="subcellular location">
    <subcellularLocation>
        <location evidence="7">Cytoplasm</location>
    </subcellularLocation>
</comment>
<dbReference type="EMBL" id="CP007536">
    <property type="protein sequence ID" value="AIC14220.1"/>
    <property type="molecule type" value="Genomic_DNA"/>
</dbReference>
<evidence type="ECO:0000256" key="4">
    <source>
        <dbReference type="ARBA" id="ARBA00022741"/>
    </source>
</evidence>
<feature type="domain" description="Cytidyltransferase-like" evidence="8">
    <location>
        <begin position="9"/>
        <end position="144"/>
    </location>
</feature>
<evidence type="ECO:0000313" key="10">
    <source>
        <dbReference type="Proteomes" id="UP000027093"/>
    </source>
</evidence>
<dbReference type="Proteomes" id="UP000027093">
    <property type="component" value="Chromosome"/>
</dbReference>
<dbReference type="Pfam" id="PF01467">
    <property type="entry name" value="CTP_transf_like"/>
    <property type="match status" value="1"/>
</dbReference>
<comment type="similarity">
    <text evidence="7">Belongs to the eukaryotic CoaD family.</text>
</comment>
<reference evidence="9 10" key="1">
    <citation type="journal article" date="2014" name="Int. J. Syst. Evol. Microbiol.">
        <title>Nitrososphaera viennensis gen. nov., sp. nov., an aerobic and mesophilic, ammonia-oxidizing archaeon from soil and a member of the archaeal phylum Thaumarchaeota.</title>
        <authorList>
            <person name="Stieglmeier M."/>
            <person name="Klingl A."/>
            <person name="Alves R.J."/>
            <person name="Rittmann S.K."/>
            <person name="Melcher M."/>
            <person name="Leisch N."/>
            <person name="Schleper C."/>
        </authorList>
    </citation>
    <scope>NUCLEOTIDE SEQUENCE [LARGE SCALE GENOMIC DNA]</scope>
    <source>
        <strain evidence="9">EN76</strain>
    </source>
</reference>
<evidence type="ECO:0000256" key="1">
    <source>
        <dbReference type="ARBA" id="ARBA00022490"/>
    </source>
</evidence>
<dbReference type="PANTHER" id="PTHR43793">
    <property type="entry name" value="FAD SYNTHASE"/>
    <property type="match status" value="1"/>
</dbReference>